<dbReference type="EMBL" id="CP031598">
    <property type="protein sequence ID" value="QEW25740.1"/>
    <property type="molecule type" value="Genomic_DNA"/>
</dbReference>
<dbReference type="PROSITE" id="PS00070">
    <property type="entry name" value="ALDEHYDE_DEHYDR_CYS"/>
    <property type="match status" value="1"/>
</dbReference>
<dbReference type="OrthoDB" id="7827050at2"/>
<evidence type="ECO:0000313" key="8">
    <source>
        <dbReference type="Proteomes" id="UP000051401"/>
    </source>
</evidence>
<evidence type="ECO:0000256" key="1">
    <source>
        <dbReference type="ARBA" id="ARBA00009986"/>
    </source>
</evidence>
<sequence length="501" mass="52777">MTSHVAAASEHPDAAREFLRREHGLVIGADRRSAASGQTLDVLDPSNGSCLGRVPAGGQADVDLAVAAARKALDGPWGRMTPSDRSRLIWRLAESLLDHAEELATINTLENGKPIGDSLNGEVPFTADVFRYYAGWATKLNGETMTVSAPGEWHSYTRREPIGVVGQIIPWNFPLAMLAWKVAPALACGCTIVLKPAEATPMGALRLAELALEAGLPEGVLNVVTGYGAEAGAAISGHPGIEKVAFTGSTVTGRAIATAALGNLKKVSLELGGKAPTIILKDADLETAIEGAAFGSFFNAGQSCGAGTRLFAHRDVFDRVVEGVAEAGGAMRIGAGIDPDTQLGPVVSDHQQARILRLLDEGRADGAEMICGGRAADREGYFIEPTVITDVTPDMSVMREELFGPVVCAVPFDDDDLDTLAKAANDTQYGLAAAIWTNDLGRAHRLAARIKAGTVWVNTHNFNDATMPFGGFKQSGWGRDLGAQALELYSETKTVAIRLPS</sequence>
<dbReference type="InterPro" id="IPR015590">
    <property type="entry name" value="Aldehyde_DH_dom"/>
</dbReference>
<dbReference type="PROSITE" id="PS00687">
    <property type="entry name" value="ALDEHYDE_DEHYDR_GLU"/>
    <property type="match status" value="1"/>
</dbReference>
<evidence type="ECO:0000256" key="3">
    <source>
        <dbReference type="PROSITE-ProRule" id="PRU10007"/>
    </source>
</evidence>
<evidence type="ECO:0000313" key="6">
    <source>
        <dbReference type="EMBL" id="KRS18689.1"/>
    </source>
</evidence>
<dbReference type="STRING" id="540747.SAMN04488031_10417"/>
<dbReference type="SUPFAM" id="SSF53720">
    <property type="entry name" value="ALDH-like"/>
    <property type="match status" value="1"/>
</dbReference>
<dbReference type="FunFam" id="3.40.605.10:FF:000007">
    <property type="entry name" value="NAD/NADP-dependent betaine aldehyde dehydrogenase"/>
    <property type="match status" value="1"/>
</dbReference>
<dbReference type="PATRIC" id="fig|540747.5.peg.3970"/>
<evidence type="ECO:0000313" key="7">
    <source>
        <dbReference type="EMBL" id="QEW25740.1"/>
    </source>
</evidence>
<dbReference type="InterPro" id="IPR016162">
    <property type="entry name" value="Ald_DH_N"/>
</dbReference>
<proteinExistence type="inferred from homology"/>
<dbReference type="Gene3D" id="3.40.309.10">
    <property type="entry name" value="Aldehyde Dehydrogenase, Chain A, domain 2"/>
    <property type="match status" value="1"/>
</dbReference>
<organism evidence="6 8">
    <name type="scientific">Roseovarius indicus</name>
    <dbReference type="NCBI Taxonomy" id="540747"/>
    <lineage>
        <taxon>Bacteria</taxon>
        <taxon>Pseudomonadati</taxon>
        <taxon>Pseudomonadota</taxon>
        <taxon>Alphaproteobacteria</taxon>
        <taxon>Rhodobacterales</taxon>
        <taxon>Roseobacteraceae</taxon>
        <taxon>Roseovarius</taxon>
    </lineage>
</organism>
<dbReference type="AlphaFoldDB" id="A0A0T5PCB3"/>
<feature type="active site" evidence="3">
    <location>
        <position position="270"/>
    </location>
</feature>
<dbReference type="GO" id="GO:0008957">
    <property type="term" value="F:phenylacetaldehyde dehydrogenase (NAD+) activity"/>
    <property type="evidence" value="ECO:0007669"/>
    <property type="project" value="UniProtKB-EC"/>
</dbReference>
<dbReference type="InterPro" id="IPR016163">
    <property type="entry name" value="Ald_DH_C"/>
</dbReference>
<dbReference type="InterPro" id="IPR016161">
    <property type="entry name" value="Ald_DH/histidinol_DH"/>
</dbReference>
<accession>A0A0T5PCB3</accession>
<evidence type="ECO:0000256" key="4">
    <source>
        <dbReference type="RuleBase" id="RU003345"/>
    </source>
</evidence>
<comment type="similarity">
    <text evidence="1 4">Belongs to the aldehyde dehydrogenase family.</text>
</comment>
<dbReference type="Gene3D" id="3.40.605.10">
    <property type="entry name" value="Aldehyde Dehydrogenase, Chain A, domain 1"/>
    <property type="match status" value="1"/>
</dbReference>
<reference evidence="7 9" key="2">
    <citation type="submission" date="2018-08" db="EMBL/GenBank/DDBJ databases">
        <title>Genetic Globetrotter - A new plasmid hitch-hiking vast phylogenetic and geographic distances.</title>
        <authorList>
            <person name="Vollmers J."/>
            <person name="Petersen J."/>
        </authorList>
    </citation>
    <scope>NUCLEOTIDE SEQUENCE [LARGE SCALE GENOMIC DNA]</scope>
    <source>
        <strain evidence="7 9">DSM 26383</strain>
    </source>
</reference>
<dbReference type="KEGG" id="rid:RIdsm_01529"/>
<evidence type="ECO:0000256" key="2">
    <source>
        <dbReference type="ARBA" id="ARBA00023002"/>
    </source>
</evidence>
<protein>
    <submittedName>
        <fullName evidence="7">Phenylacetaldehyde dehydrogenase</fullName>
        <ecNumber evidence="7">1.2.1.39</ecNumber>
    </submittedName>
</protein>
<reference evidence="6 8" key="1">
    <citation type="submission" date="2015-04" db="EMBL/GenBank/DDBJ databases">
        <title>The draft genome sequence of Roseovarius indicus B108T.</title>
        <authorList>
            <person name="Li G."/>
            <person name="Lai Q."/>
            <person name="Shao Z."/>
            <person name="Yan P."/>
        </authorList>
    </citation>
    <scope>NUCLEOTIDE SEQUENCE [LARGE SCALE GENOMIC DNA]</scope>
    <source>
        <strain evidence="6 8">B108</strain>
    </source>
</reference>
<dbReference type="Proteomes" id="UP000051401">
    <property type="component" value="Unassembled WGS sequence"/>
</dbReference>
<keyword evidence="2 4" id="KW-0560">Oxidoreductase</keyword>
<dbReference type="FunFam" id="3.40.309.10:FF:000012">
    <property type="entry name" value="Betaine aldehyde dehydrogenase"/>
    <property type="match status" value="1"/>
</dbReference>
<gene>
    <name evidence="7" type="primary">feaB_3</name>
    <name evidence="7" type="ORF">RIdsm_01529</name>
    <name evidence="6" type="ORF">XM52_07975</name>
</gene>
<feature type="domain" description="Aldehyde dehydrogenase" evidence="5">
    <location>
        <begin position="36"/>
        <end position="495"/>
    </location>
</feature>
<dbReference type="Proteomes" id="UP000325785">
    <property type="component" value="Chromosome"/>
</dbReference>
<dbReference type="Pfam" id="PF00171">
    <property type="entry name" value="Aldedh"/>
    <property type="match status" value="1"/>
</dbReference>
<dbReference type="InterPro" id="IPR016160">
    <property type="entry name" value="Ald_DH_CS_CYS"/>
</dbReference>
<name>A0A0T5PCB3_9RHOB</name>
<evidence type="ECO:0000313" key="9">
    <source>
        <dbReference type="Proteomes" id="UP000325785"/>
    </source>
</evidence>
<dbReference type="EC" id="1.2.1.39" evidence="7"/>
<dbReference type="RefSeq" id="WP_057815040.1">
    <property type="nucleotide sequence ID" value="NZ_FOMY01000004.1"/>
</dbReference>
<keyword evidence="8" id="KW-1185">Reference proteome</keyword>
<dbReference type="InterPro" id="IPR029510">
    <property type="entry name" value="Ald_DH_CS_GLU"/>
</dbReference>
<dbReference type="EMBL" id="LAXI01000003">
    <property type="protein sequence ID" value="KRS18689.1"/>
    <property type="molecule type" value="Genomic_DNA"/>
</dbReference>
<evidence type="ECO:0000259" key="5">
    <source>
        <dbReference type="Pfam" id="PF00171"/>
    </source>
</evidence>
<dbReference type="PANTHER" id="PTHR11699">
    <property type="entry name" value="ALDEHYDE DEHYDROGENASE-RELATED"/>
    <property type="match status" value="1"/>
</dbReference>